<keyword evidence="1" id="KW-0472">Membrane</keyword>
<keyword evidence="1" id="KW-0812">Transmembrane</keyword>
<sequence length="60" mass="6875">LEYHLRSMHICQFLALLPMMTILMFLGFGKIKDKYPIFAKLATVYLAIHAPSAPVERILV</sequence>
<organism evidence="2">
    <name type="scientific">Amphimedon queenslandica</name>
    <name type="common">Sponge</name>
    <dbReference type="NCBI Taxonomy" id="400682"/>
    <lineage>
        <taxon>Eukaryota</taxon>
        <taxon>Metazoa</taxon>
        <taxon>Porifera</taxon>
        <taxon>Demospongiae</taxon>
        <taxon>Heteroscleromorpha</taxon>
        <taxon>Haplosclerida</taxon>
        <taxon>Niphatidae</taxon>
        <taxon>Amphimedon</taxon>
    </lineage>
</organism>
<dbReference type="AlphaFoldDB" id="A0A1X7UCR3"/>
<accession>A0A1X7UCR3</accession>
<feature type="transmembrane region" description="Helical" evidence="1">
    <location>
        <begin position="6"/>
        <end position="28"/>
    </location>
</feature>
<reference evidence="2" key="1">
    <citation type="submission" date="2017-05" db="UniProtKB">
        <authorList>
            <consortium name="EnsemblMetazoa"/>
        </authorList>
    </citation>
    <scope>IDENTIFICATION</scope>
</reference>
<name>A0A1X7UCR3_AMPQE</name>
<dbReference type="EnsemblMetazoa" id="Aqu2.1.25280_001">
    <property type="protein sequence ID" value="Aqu2.1.25280_001"/>
    <property type="gene ID" value="Aqu2.1.25280"/>
</dbReference>
<protein>
    <submittedName>
        <fullName evidence="2">Uncharacterized protein</fullName>
    </submittedName>
</protein>
<proteinExistence type="predicted"/>
<keyword evidence="1" id="KW-1133">Transmembrane helix</keyword>
<evidence type="ECO:0000256" key="1">
    <source>
        <dbReference type="SAM" id="Phobius"/>
    </source>
</evidence>
<evidence type="ECO:0000313" key="2">
    <source>
        <dbReference type="EnsemblMetazoa" id="Aqu2.1.25280_001"/>
    </source>
</evidence>
<dbReference type="InParanoid" id="A0A1X7UCR3"/>